<dbReference type="PANTHER" id="PTHR42732">
    <property type="entry name" value="BETA-GALACTOSIDASE"/>
    <property type="match status" value="1"/>
</dbReference>
<evidence type="ECO:0000259" key="6">
    <source>
        <dbReference type="Pfam" id="PF02836"/>
    </source>
</evidence>
<dbReference type="GO" id="GO:0005975">
    <property type="term" value="P:carbohydrate metabolic process"/>
    <property type="evidence" value="ECO:0007669"/>
    <property type="project" value="InterPro"/>
</dbReference>
<dbReference type="EMBL" id="JACGWZ010000004">
    <property type="protein sequence ID" value="MBA8826024.1"/>
    <property type="molecule type" value="Genomic_DNA"/>
</dbReference>
<dbReference type="InterPro" id="IPR013783">
    <property type="entry name" value="Ig-like_fold"/>
</dbReference>
<evidence type="ECO:0000313" key="10">
    <source>
        <dbReference type="Proteomes" id="UP000569329"/>
    </source>
</evidence>
<evidence type="ECO:0000256" key="4">
    <source>
        <dbReference type="SAM" id="MobiDB-lite"/>
    </source>
</evidence>
<dbReference type="SUPFAM" id="SSF49785">
    <property type="entry name" value="Galactose-binding domain-like"/>
    <property type="match status" value="1"/>
</dbReference>
<dbReference type="InterPro" id="IPR008979">
    <property type="entry name" value="Galactose-bd-like_sf"/>
</dbReference>
<dbReference type="InterPro" id="IPR051913">
    <property type="entry name" value="GH2_Domain-Containing"/>
</dbReference>
<evidence type="ECO:0000256" key="1">
    <source>
        <dbReference type="ARBA" id="ARBA00007401"/>
    </source>
</evidence>
<dbReference type="AlphaFoldDB" id="A0A839DWY9"/>
<dbReference type="InterPro" id="IPR006102">
    <property type="entry name" value="Ig-like_GH2"/>
</dbReference>
<dbReference type="GO" id="GO:0004565">
    <property type="term" value="F:beta-galactosidase activity"/>
    <property type="evidence" value="ECO:0007669"/>
    <property type="project" value="UniProtKB-EC"/>
</dbReference>
<reference evidence="9 10" key="1">
    <citation type="submission" date="2020-07" db="EMBL/GenBank/DDBJ databases">
        <title>Sequencing the genomes of 1000 actinobacteria strains.</title>
        <authorList>
            <person name="Klenk H.-P."/>
        </authorList>
    </citation>
    <scope>NUCLEOTIDE SEQUENCE [LARGE SCALE GENOMIC DNA]</scope>
    <source>
        <strain evidence="9 10">DSM 45975</strain>
    </source>
</reference>
<feature type="domain" description="Glycoside hydrolase family 2" evidence="7">
    <location>
        <begin position="691"/>
        <end position="781"/>
    </location>
</feature>
<dbReference type="InterPro" id="IPR017853">
    <property type="entry name" value="GH"/>
</dbReference>
<gene>
    <name evidence="9" type="ORF">FHX42_003390</name>
</gene>
<accession>A0A839DWY9</accession>
<dbReference type="InterPro" id="IPR023232">
    <property type="entry name" value="Glyco_hydro_2_AS"/>
</dbReference>
<dbReference type="RefSeq" id="WP_182545252.1">
    <property type="nucleotide sequence ID" value="NZ_JACGWZ010000004.1"/>
</dbReference>
<feature type="domain" description="Glycoside hydrolase family 2 immunoglobulin-like beta-sandwich" evidence="5">
    <location>
        <begin position="200"/>
        <end position="309"/>
    </location>
</feature>
<feature type="domain" description="Glycoside hydrolase family 2 catalytic" evidence="6">
    <location>
        <begin position="316"/>
        <end position="587"/>
    </location>
</feature>
<feature type="compositionally biased region" description="Low complexity" evidence="4">
    <location>
        <begin position="19"/>
        <end position="31"/>
    </location>
</feature>
<feature type="compositionally biased region" description="Basic and acidic residues" evidence="4">
    <location>
        <begin position="8"/>
        <end position="17"/>
    </location>
</feature>
<comment type="caution">
    <text evidence="9">The sequence shown here is derived from an EMBL/GenBank/DDBJ whole genome shotgun (WGS) entry which is preliminary data.</text>
</comment>
<dbReference type="InterPro" id="IPR036156">
    <property type="entry name" value="Beta-gal/glucu_dom_sf"/>
</dbReference>
<evidence type="ECO:0000313" key="9">
    <source>
        <dbReference type="EMBL" id="MBA8826024.1"/>
    </source>
</evidence>
<sequence length="800" mass="87554">MESTADGSPERFARDSVRSSPPATGTTGSSSFRGAAARTLSLDRNWLFGGPLPTDSARRGLDGVGLDRVTLPHTVTDLSWRQWDPGDWEHRWGYRREFDLPSGHAGLRWFLDFGAALTGATVLLNGHTVGEHLGGYLPFGSEVTERLRERGNTLTVLLDARFHLNVPPNRPEPSVPNTSVDFWQPGGLYRGVSLHGVPEVFVADVFARPVDVLDSGRRVDVRCTLDAARVPGHRAWLRVVLRDGSRVLAESAEPVRIDEPGRVTTDLVLENPGNVELWSPDDPRRYDVVTTLFTAGYAVHEHRVRIGFRDARFTAEGFFLNGERLRLFGLNRHQFFPFAGAAMSARVQRRDAEILRAELNCTMVRCSHYPQSEAFLDACDELGLMVFEEAAGWGRYIGDEQWRDYVVRDVGEMVVRDRNRPSVVLWGSRLNENLDDVELWTRTHELAHSLDGTRPTTGAMIGGSHDTPNFVQDVFSFNDYGGRDGVPLLAPPRTDRPYLVSEAVGTLSGPAKFYRRTDPVAVQQAQAIAHAQAHEQAASDSRYCGLLAWCGYDYPSGTGNHFRGVKTPGVLDLFREPKPGAAIYRSQVDPRVRPVIEPAFYWDFGPSAPPNGPGTAMICSNCDRLELAVGGEPFATVFPDGKRFGNLPYPPSFVELTVDPSGPPELRVDGYLGDHRVLSRSFAGDPSGDVLAVRADDGELVADGVDTTRVVFRALDRYGAARPYVGGEVTISVDGPGTLVGENPFAFGDAGAVGAVWVRSQYNAPGSIRVTVRHPKLGVGTATLATRAAPPAPKQRVRGG</sequence>
<dbReference type="Proteomes" id="UP000569329">
    <property type="component" value="Unassembled WGS sequence"/>
</dbReference>
<keyword evidence="3 9" id="KW-0326">Glycosidase</keyword>
<evidence type="ECO:0000256" key="2">
    <source>
        <dbReference type="ARBA" id="ARBA00022801"/>
    </source>
</evidence>
<evidence type="ECO:0000259" key="8">
    <source>
        <dbReference type="Pfam" id="PF22666"/>
    </source>
</evidence>
<dbReference type="InterPro" id="IPR006101">
    <property type="entry name" value="Glyco_hydro_2"/>
</dbReference>
<dbReference type="Pfam" id="PF18565">
    <property type="entry name" value="Glyco_hydro2_C5"/>
    <property type="match status" value="1"/>
</dbReference>
<name>A0A839DWY9_9PSEU</name>
<dbReference type="EC" id="3.2.1.23" evidence="9"/>
<keyword evidence="2 9" id="KW-0378">Hydrolase</keyword>
<dbReference type="SUPFAM" id="SSF51445">
    <property type="entry name" value="(Trans)glycosidases"/>
    <property type="match status" value="1"/>
</dbReference>
<evidence type="ECO:0000256" key="3">
    <source>
        <dbReference type="ARBA" id="ARBA00023295"/>
    </source>
</evidence>
<dbReference type="InterPro" id="IPR008964">
    <property type="entry name" value="Invasin/intimin_cell_adhesion"/>
</dbReference>
<dbReference type="Pfam" id="PF22666">
    <property type="entry name" value="Glyco_hydro_2_N2"/>
    <property type="match status" value="1"/>
</dbReference>
<dbReference type="Gene3D" id="2.60.40.10">
    <property type="entry name" value="Immunoglobulins"/>
    <property type="match status" value="2"/>
</dbReference>
<feature type="domain" description="Beta-mannosidase-like galactose-binding" evidence="8">
    <location>
        <begin position="89"/>
        <end position="161"/>
    </location>
</feature>
<feature type="region of interest" description="Disordered" evidence="4">
    <location>
        <begin position="1"/>
        <end position="34"/>
    </location>
</feature>
<dbReference type="InterPro" id="IPR006103">
    <property type="entry name" value="Glyco_hydro_2_cat"/>
</dbReference>
<dbReference type="Gene3D" id="3.20.20.80">
    <property type="entry name" value="Glycosidases"/>
    <property type="match status" value="1"/>
</dbReference>
<dbReference type="PROSITE" id="PS00608">
    <property type="entry name" value="GLYCOSYL_HYDROL_F2_2"/>
    <property type="match status" value="1"/>
</dbReference>
<dbReference type="SUPFAM" id="SSF49373">
    <property type="entry name" value="Invasin/intimin cell-adhesion fragments"/>
    <property type="match status" value="1"/>
</dbReference>
<dbReference type="Pfam" id="PF02836">
    <property type="entry name" value="Glyco_hydro_2_C"/>
    <property type="match status" value="1"/>
</dbReference>
<evidence type="ECO:0000259" key="7">
    <source>
        <dbReference type="Pfam" id="PF18565"/>
    </source>
</evidence>
<dbReference type="PRINTS" id="PR00132">
    <property type="entry name" value="GLHYDRLASE2"/>
</dbReference>
<keyword evidence="10" id="KW-1185">Reference proteome</keyword>
<evidence type="ECO:0000259" key="5">
    <source>
        <dbReference type="Pfam" id="PF00703"/>
    </source>
</evidence>
<organism evidence="9 10">
    <name type="scientific">Halosaccharopolyspora lacisalsi</name>
    <dbReference type="NCBI Taxonomy" id="1000566"/>
    <lineage>
        <taxon>Bacteria</taxon>
        <taxon>Bacillati</taxon>
        <taxon>Actinomycetota</taxon>
        <taxon>Actinomycetes</taxon>
        <taxon>Pseudonocardiales</taxon>
        <taxon>Pseudonocardiaceae</taxon>
        <taxon>Halosaccharopolyspora</taxon>
    </lineage>
</organism>
<protein>
    <submittedName>
        <fullName evidence="9">Beta-galactosidase</fullName>
        <ecNumber evidence="9">3.2.1.23</ecNumber>
    </submittedName>
</protein>
<dbReference type="SUPFAM" id="SSF49303">
    <property type="entry name" value="beta-Galactosidase/glucuronidase domain"/>
    <property type="match status" value="1"/>
</dbReference>
<dbReference type="InterPro" id="IPR040605">
    <property type="entry name" value="Glyco_hydro2_dom5"/>
</dbReference>
<dbReference type="InterPro" id="IPR054593">
    <property type="entry name" value="Beta-mannosidase-like_N2"/>
</dbReference>
<proteinExistence type="inferred from homology"/>
<dbReference type="Gene3D" id="2.60.120.260">
    <property type="entry name" value="Galactose-binding domain-like"/>
    <property type="match status" value="1"/>
</dbReference>
<dbReference type="Pfam" id="PF00703">
    <property type="entry name" value="Glyco_hydro_2"/>
    <property type="match status" value="1"/>
</dbReference>
<comment type="similarity">
    <text evidence="1">Belongs to the glycosyl hydrolase 2 family.</text>
</comment>
<dbReference type="PANTHER" id="PTHR42732:SF1">
    <property type="entry name" value="BETA-MANNOSIDASE"/>
    <property type="match status" value="1"/>
</dbReference>